<sequence>MQYQIIKKKNYESNTWTHGETTQLKIYPHDGDYKNRDFLWRVSSATVTKELSDFTVLFGIKRWIMPFDHQLHLSHHQNGKPMYSITLNPYESHCFKGDWETKSKGIARDFNLMLNEGAYGILNAAKVSEDGKELGSIFPEAFDERLPLADHKLTLGIYSREGNISLNVSDTMSILLPCEDLLLLDYTLVEVDEIKKYRLKHNGVNSSQVVLFAVTY</sequence>
<dbReference type="PANTHER" id="PTHR37943:SF1">
    <property type="entry name" value="PROTEIN VES"/>
    <property type="match status" value="1"/>
</dbReference>
<protein>
    <submittedName>
        <fullName evidence="1">HutD family protein</fullName>
    </submittedName>
</protein>
<name>A0ABT6NBA8_9FIRM</name>
<dbReference type="InterPro" id="IPR011051">
    <property type="entry name" value="RmlC_Cupin_sf"/>
</dbReference>
<dbReference type="Gene3D" id="2.60.120.10">
    <property type="entry name" value="Jelly Rolls"/>
    <property type="match status" value="1"/>
</dbReference>
<evidence type="ECO:0000313" key="2">
    <source>
        <dbReference type="Proteomes" id="UP001158045"/>
    </source>
</evidence>
<dbReference type="Proteomes" id="UP001158045">
    <property type="component" value="Unassembled WGS sequence"/>
</dbReference>
<dbReference type="InterPro" id="IPR010282">
    <property type="entry name" value="Uncharacterised_HutD/Ves"/>
</dbReference>
<dbReference type="EMBL" id="JARYZI010000003">
    <property type="protein sequence ID" value="MDH8677705.1"/>
    <property type="molecule type" value="Genomic_DNA"/>
</dbReference>
<dbReference type="PANTHER" id="PTHR37943">
    <property type="entry name" value="PROTEIN VES"/>
    <property type="match status" value="1"/>
</dbReference>
<accession>A0ABT6NBA8</accession>
<organism evidence="1 2">
    <name type="scientific">Fusibacter bizertensis</name>
    <dbReference type="NCBI Taxonomy" id="1488331"/>
    <lineage>
        <taxon>Bacteria</taxon>
        <taxon>Bacillati</taxon>
        <taxon>Bacillota</taxon>
        <taxon>Clostridia</taxon>
        <taxon>Eubacteriales</taxon>
        <taxon>Eubacteriales Family XII. Incertae Sedis</taxon>
        <taxon>Fusibacter</taxon>
    </lineage>
</organism>
<dbReference type="RefSeq" id="WP_281093524.1">
    <property type="nucleotide sequence ID" value="NZ_JARYZI010000003.1"/>
</dbReference>
<evidence type="ECO:0000313" key="1">
    <source>
        <dbReference type="EMBL" id="MDH8677705.1"/>
    </source>
</evidence>
<gene>
    <name evidence="1" type="ORF">QE109_06080</name>
</gene>
<proteinExistence type="predicted"/>
<dbReference type="SUPFAM" id="SSF51182">
    <property type="entry name" value="RmlC-like cupins"/>
    <property type="match status" value="1"/>
</dbReference>
<keyword evidence="2" id="KW-1185">Reference proteome</keyword>
<comment type="caution">
    <text evidence="1">The sequence shown here is derived from an EMBL/GenBank/DDBJ whole genome shotgun (WGS) entry which is preliminary data.</text>
</comment>
<reference evidence="1 2" key="1">
    <citation type="submission" date="2023-04" db="EMBL/GenBank/DDBJ databases">
        <title>Fusibacter bizertensis strain WBS, isolated from littoral bottom sediments of the Arctic seas - biochemical and genomic analysis.</title>
        <authorList>
            <person name="Brioukhanov A.L."/>
        </authorList>
    </citation>
    <scope>NUCLEOTIDE SEQUENCE [LARGE SCALE GENOMIC DNA]</scope>
    <source>
        <strain evidence="1 2">WBS</strain>
    </source>
</reference>
<dbReference type="InterPro" id="IPR014710">
    <property type="entry name" value="RmlC-like_jellyroll"/>
</dbReference>
<dbReference type="Pfam" id="PF05962">
    <property type="entry name" value="HutD"/>
    <property type="match status" value="1"/>
</dbReference>